<dbReference type="InterPro" id="IPR051808">
    <property type="entry name" value="Type_IV_pilus_biogenesis"/>
</dbReference>
<dbReference type="PANTHER" id="PTHR30604:SF1">
    <property type="entry name" value="DNA UTILIZATION PROTEIN HOFQ"/>
    <property type="match status" value="1"/>
</dbReference>
<dbReference type="GO" id="GO:0009306">
    <property type="term" value="P:protein secretion"/>
    <property type="evidence" value="ECO:0007669"/>
    <property type="project" value="InterPro"/>
</dbReference>
<dbReference type="GO" id="GO:0016020">
    <property type="term" value="C:membrane"/>
    <property type="evidence" value="ECO:0007669"/>
    <property type="project" value="UniProtKB-SubCell"/>
</dbReference>
<reference evidence="6" key="1">
    <citation type="submission" date="2021-10" db="EMBL/GenBank/DDBJ databases">
        <title>Marinomonas pontica sp. nov., isolated from the Black Sea.</title>
        <authorList>
            <person name="Zhao L.-H."/>
            <person name="Xue J.-H."/>
        </authorList>
    </citation>
    <scope>NUCLEOTIDE SEQUENCE</scope>
    <source>
        <strain evidence="6">E8</strain>
    </source>
</reference>
<name>A0A9X1IN14_9GAMM</name>
<evidence type="ECO:0000259" key="5">
    <source>
        <dbReference type="Pfam" id="PF00263"/>
    </source>
</evidence>
<dbReference type="EMBL" id="JAJATW010000014">
    <property type="protein sequence ID" value="MCB5162307.1"/>
    <property type="molecule type" value="Genomic_DNA"/>
</dbReference>
<organism evidence="6 7">
    <name type="scientific">Marinomonas algarum</name>
    <dbReference type="NCBI Taxonomy" id="2883105"/>
    <lineage>
        <taxon>Bacteria</taxon>
        <taxon>Pseudomonadati</taxon>
        <taxon>Pseudomonadota</taxon>
        <taxon>Gammaproteobacteria</taxon>
        <taxon>Oceanospirillales</taxon>
        <taxon>Oceanospirillaceae</taxon>
        <taxon>Marinomonas</taxon>
    </lineage>
</organism>
<dbReference type="Gene3D" id="3.30.1370.130">
    <property type="match status" value="1"/>
</dbReference>
<dbReference type="RefSeq" id="WP_226754659.1">
    <property type="nucleotide sequence ID" value="NZ_JAJATW010000014.1"/>
</dbReference>
<feature type="signal peptide" evidence="4">
    <location>
        <begin position="1"/>
        <end position="24"/>
    </location>
</feature>
<gene>
    <name evidence="6" type="ORF">LG368_10410</name>
</gene>
<keyword evidence="7" id="KW-1185">Reference proteome</keyword>
<dbReference type="InterPro" id="IPR001775">
    <property type="entry name" value="GspD/PilQ"/>
</dbReference>
<comment type="similarity">
    <text evidence="3">Belongs to the bacterial secretin family.</text>
</comment>
<evidence type="ECO:0000256" key="1">
    <source>
        <dbReference type="ARBA" id="ARBA00004370"/>
    </source>
</evidence>
<dbReference type="InterPro" id="IPR038591">
    <property type="entry name" value="NolW-like_sf"/>
</dbReference>
<dbReference type="Pfam" id="PF00263">
    <property type="entry name" value="Secretin"/>
    <property type="match status" value="1"/>
</dbReference>
<dbReference type="Proteomes" id="UP001139095">
    <property type="component" value="Unassembled WGS sequence"/>
</dbReference>
<evidence type="ECO:0000256" key="3">
    <source>
        <dbReference type="RuleBase" id="RU004003"/>
    </source>
</evidence>
<dbReference type="PRINTS" id="PR00811">
    <property type="entry name" value="BCTERIALGSPD"/>
</dbReference>
<sequence length="397" mass="43510">MTQYNIKRVCQIILLILMIRPAMAMDVYFDAQPLQDVLPWLASKMNESVVISPDIDETLTLSIKDATWHDVIEAIAKQPSIALTWQGNVAVLMPASAIGTPAVDQEQLSTSCPQAYWVLKHAKADTVGEHLKTLYPSLSLIVDHRTNSIITSSCEDYGDIETTLAWLDTPLRQIEISAQIAQVSRTAQSQFGVNWQASLADGVRSSLGGAIDLGALTPSAGLDFAVGGRSGLLGFTLDMMETDGLAKVMSAPKIVTSEGQPARIESGTEVPYQTVSDDKVSVEFRQAALLLEVTPFVKDGERILLSLNINQDSVGDLVNGVPSLNTNRLKTQVVVKNQETLVLGGIFREERFESESRVPFFSAIPVVGRLFKRRLEQQEKVELLVFITPKLIQMTVN</sequence>
<dbReference type="PANTHER" id="PTHR30604">
    <property type="entry name" value="PROTEIN TRANSPORT PROTEIN HOFQ"/>
    <property type="match status" value="1"/>
</dbReference>
<evidence type="ECO:0000256" key="2">
    <source>
        <dbReference type="ARBA" id="ARBA00023136"/>
    </source>
</evidence>
<comment type="caution">
    <text evidence="6">The sequence shown here is derived from an EMBL/GenBank/DDBJ whole genome shotgun (WGS) entry which is preliminary data.</text>
</comment>
<dbReference type="Gene3D" id="3.30.1370.120">
    <property type="match status" value="1"/>
</dbReference>
<evidence type="ECO:0000313" key="7">
    <source>
        <dbReference type="Proteomes" id="UP001139095"/>
    </source>
</evidence>
<dbReference type="InterPro" id="IPR004846">
    <property type="entry name" value="T2SS/T3SS_dom"/>
</dbReference>
<comment type="subcellular location">
    <subcellularLocation>
        <location evidence="1">Membrane</location>
    </subcellularLocation>
</comment>
<accession>A0A9X1IN14</accession>
<keyword evidence="2" id="KW-0472">Membrane</keyword>
<evidence type="ECO:0000313" key="6">
    <source>
        <dbReference type="EMBL" id="MCB5162307.1"/>
    </source>
</evidence>
<proteinExistence type="inferred from homology"/>
<feature type="domain" description="Type II/III secretion system secretin-like" evidence="5">
    <location>
        <begin position="240"/>
        <end position="392"/>
    </location>
</feature>
<dbReference type="AlphaFoldDB" id="A0A9X1IN14"/>
<protein>
    <submittedName>
        <fullName evidence="6">Type II and III secretion system protein</fullName>
    </submittedName>
</protein>
<evidence type="ECO:0000256" key="4">
    <source>
        <dbReference type="SAM" id="SignalP"/>
    </source>
</evidence>
<keyword evidence="4" id="KW-0732">Signal</keyword>
<feature type="chain" id="PRO_5040845031" evidence="4">
    <location>
        <begin position="25"/>
        <end position="397"/>
    </location>
</feature>